<accession>A0A5B7FQL4</accession>
<keyword evidence="2" id="KW-1185">Reference proteome</keyword>
<dbReference type="Proteomes" id="UP000324222">
    <property type="component" value="Unassembled WGS sequence"/>
</dbReference>
<sequence length="62" mass="6954">MTFSHPPSTHGTCHQLHDVLTLLNMAITSFTPHSFTVLQSSMDSSLKGTRQETYTKFKPAME</sequence>
<comment type="caution">
    <text evidence="1">The sequence shown here is derived from an EMBL/GenBank/DDBJ whole genome shotgun (WGS) entry which is preliminary data.</text>
</comment>
<proteinExistence type="predicted"/>
<dbReference type="AlphaFoldDB" id="A0A5B7FQL4"/>
<protein>
    <submittedName>
        <fullName evidence="1">Uncharacterized protein</fullName>
    </submittedName>
</protein>
<name>A0A5B7FQL4_PORTR</name>
<gene>
    <name evidence="1" type="ORF">E2C01_042575</name>
</gene>
<dbReference type="EMBL" id="VSRR010008472">
    <property type="protein sequence ID" value="MPC48792.1"/>
    <property type="molecule type" value="Genomic_DNA"/>
</dbReference>
<organism evidence="1 2">
    <name type="scientific">Portunus trituberculatus</name>
    <name type="common">Swimming crab</name>
    <name type="synonym">Neptunus trituberculatus</name>
    <dbReference type="NCBI Taxonomy" id="210409"/>
    <lineage>
        <taxon>Eukaryota</taxon>
        <taxon>Metazoa</taxon>
        <taxon>Ecdysozoa</taxon>
        <taxon>Arthropoda</taxon>
        <taxon>Crustacea</taxon>
        <taxon>Multicrustacea</taxon>
        <taxon>Malacostraca</taxon>
        <taxon>Eumalacostraca</taxon>
        <taxon>Eucarida</taxon>
        <taxon>Decapoda</taxon>
        <taxon>Pleocyemata</taxon>
        <taxon>Brachyura</taxon>
        <taxon>Eubrachyura</taxon>
        <taxon>Portunoidea</taxon>
        <taxon>Portunidae</taxon>
        <taxon>Portuninae</taxon>
        <taxon>Portunus</taxon>
    </lineage>
</organism>
<reference evidence="1 2" key="1">
    <citation type="submission" date="2019-05" db="EMBL/GenBank/DDBJ databases">
        <title>Another draft genome of Portunus trituberculatus and its Hox gene families provides insights of decapod evolution.</title>
        <authorList>
            <person name="Jeong J.-H."/>
            <person name="Song I."/>
            <person name="Kim S."/>
            <person name="Choi T."/>
            <person name="Kim D."/>
            <person name="Ryu S."/>
            <person name="Kim W."/>
        </authorList>
    </citation>
    <scope>NUCLEOTIDE SEQUENCE [LARGE SCALE GENOMIC DNA]</scope>
    <source>
        <tissue evidence="1">Muscle</tissue>
    </source>
</reference>
<evidence type="ECO:0000313" key="1">
    <source>
        <dbReference type="EMBL" id="MPC48792.1"/>
    </source>
</evidence>
<evidence type="ECO:0000313" key="2">
    <source>
        <dbReference type="Proteomes" id="UP000324222"/>
    </source>
</evidence>